<feature type="transmembrane region" description="Helical" evidence="8">
    <location>
        <begin position="21"/>
        <end position="45"/>
    </location>
</feature>
<keyword evidence="3 8" id="KW-0812">Transmembrane</keyword>
<protein>
    <recommendedName>
        <fullName evidence="8">Palmitoyltransferase</fullName>
        <ecNumber evidence="8">2.3.1.225</ecNumber>
    </recommendedName>
</protein>
<dbReference type="RefSeq" id="XP_015661008.1">
    <property type="nucleotide sequence ID" value="XM_015801001.1"/>
</dbReference>
<evidence type="ECO:0000256" key="1">
    <source>
        <dbReference type="ARBA" id="ARBA00004141"/>
    </source>
</evidence>
<name>A0A0M9G5H3_LEPPY</name>
<feature type="transmembrane region" description="Helical" evidence="8">
    <location>
        <begin position="57"/>
        <end position="77"/>
    </location>
</feature>
<evidence type="ECO:0000256" key="8">
    <source>
        <dbReference type="RuleBase" id="RU079119"/>
    </source>
</evidence>
<proteinExistence type="inferred from homology"/>
<evidence type="ECO:0000256" key="7">
    <source>
        <dbReference type="ARBA" id="ARBA00038298"/>
    </source>
</evidence>
<feature type="transmembrane region" description="Helical" evidence="8">
    <location>
        <begin position="120"/>
        <end position="149"/>
    </location>
</feature>
<dbReference type="PANTHER" id="PTHR22883">
    <property type="entry name" value="ZINC FINGER DHHC DOMAIN CONTAINING PROTEIN"/>
    <property type="match status" value="1"/>
</dbReference>
<dbReference type="EMBL" id="LGTL01000005">
    <property type="protein sequence ID" value="KPA82569.1"/>
    <property type="molecule type" value="Genomic_DNA"/>
</dbReference>
<dbReference type="AlphaFoldDB" id="A0A0M9G5H3"/>
<comment type="similarity">
    <text evidence="7">Belongs to the DHHC palmitoyltransferase family. PFA5 subfamily.</text>
</comment>
<dbReference type="PROSITE" id="PS50216">
    <property type="entry name" value="DHHC"/>
    <property type="match status" value="1"/>
</dbReference>
<comment type="subcellular location">
    <subcellularLocation>
        <location evidence="1">Membrane</location>
        <topology evidence="1">Multi-pass membrane protein</topology>
    </subcellularLocation>
</comment>
<evidence type="ECO:0000313" key="11">
    <source>
        <dbReference type="Proteomes" id="UP000037923"/>
    </source>
</evidence>
<dbReference type="Proteomes" id="UP000037923">
    <property type="component" value="Unassembled WGS sequence"/>
</dbReference>
<dbReference type="OMA" id="RTICGFN"/>
<evidence type="ECO:0000256" key="5">
    <source>
        <dbReference type="ARBA" id="ARBA00023136"/>
    </source>
</evidence>
<evidence type="ECO:0000256" key="2">
    <source>
        <dbReference type="ARBA" id="ARBA00022679"/>
    </source>
</evidence>
<feature type="transmembrane region" description="Helical" evidence="8">
    <location>
        <begin position="175"/>
        <end position="200"/>
    </location>
</feature>
<evidence type="ECO:0000256" key="3">
    <source>
        <dbReference type="ARBA" id="ARBA00022692"/>
    </source>
</evidence>
<evidence type="ECO:0000256" key="4">
    <source>
        <dbReference type="ARBA" id="ARBA00022989"/>
    </source>
</evidence>
<dbReference type="InterPro" id="IPR039859">
    <property type="entry name" value="PFA4/ZDH16/20/ERF2-like"/>
</dbReference>
<dbReference type="EC" id="2.3.1.225" evidence="8"/>
<keyword evidence="5 8" id="KW-0472">Membrane</keyword>
<dbReference type="GO" id="GO:0019706">
    <property type="term" value="F:protein-cysteine S-palmitoyltransferase activity"/>
    <property type="evidence" value="ECO:0007669"/>
    <property type="project" value="UniProtKB-EC"/>
</dbReference>
<keyword evidence="4 8" id="KW-1133">Transmembrane helix</keyword>
<comment type="caution">
    <text evidence="10">The sequence shown here is derived from an EMBL/GenBank/DDBJ whole genome shotgun (WGS) entry which is preliminary data.</text>
</comment>
<comment type="catalytic activity">
    <reaction evidence="8">
        <text>L-cysteinyl-[protein] + hexadecanoyl-CoA = S-hexadecanoyl-L-cysteinyl-[protein] + CoA</text>
        <dbReference type="Rhea" id="RHEA:36683"/>
        <dbReference type="Rhea" id="RHEA-COMP:10131"/>
        <dbReference type="Rhea" id="RHEA-COMP:11032"/>
        <dbReference type="ChEBI" id="CHEBI:29950"/>
        <dbReference type="ChEBI" id="CHEBI:57287"/>
        <dbReference type="ChEBI" id="CHEBI:57379"/>
        <dbReference type="ChEBI" id="CHEBI:74151"/>
        <dbReference type="EC" id="2.3.1.225"/>
    </reaction>
</comment>
<keyword evidence="6 8" id="KW-0012">Acyltransferase</keyword>
<dbReference type="VEuPathDB" id="TriTrypDB:LpyrH10_05_4610"/>
<dbReference type="GO" id="GO:0006612">
    <property type="term" value="P:protein targeting to membrane"/>
    <property type="evidence" value="ECO:0007669"/>
    <property type="project" value="TreeGrafter"/>
</dbReference>
<dbReference type="GeneID" id="26903892"/>
<keyword evidence="11" id="KW-1185">Reference proteome</keyword>
<organism evidence="10 11">
    <name type="scientific">Leptomonas pyrrhocoris</name>
    <name type="common">Firebug parasite</name>
    <dbReference type="NCBI Taxonomy" id="157538"/>
    <lineage>
        <taxon>Eukaryota</taxon>
        <taxon>Discoba</taxon>
        <taxon>Euglenozoa</taxon>
        <taxon>Kinetoplastea</taxon>
        <taxon>Metakinetoplastina</taxon>
        <taxon>Trypanosomatida</taxon>
        <taxon>Trypanosomatidae</taxon>
        <taxon>Leishmaniinae</taxon>
        <taxon>Leptomonas</taxon>
    </lineage>
</organism>
<dbReference type="InterPro" id="IPR001594">
    <property type="entry name" value="Palmitoyltrfase_DHHC"/>
</dbReference>
<comment type="domain">
    <text evidence="8">The DHHC domain is required for palmitoyltransferase activity.</text>
</comment>
<dbReference type="GO" id="GO:0016020">
    <property type="term" value="C:membrane"/>
    <property type="evidence" value="ECO:0007669"/>
    <property type="project" value="UniProtKB-SubCell"/>
</dbReference>
<evidence type="ECO:0000259" key="9">
    <source>
        <dbReference type="Pfam" id="PF01529"/>
    </source>
</evidence>
<reference evidence="10 11" key="1">
    <citation type="submission" date="2015-07" db="EMBL/GenBank/DDBJ databases">
        <title>High-quality genome of monoxenous trypanosomatid Leptomonas pyrrhocoris.</title>
        <authorList>
            <person name="Flegontov P."/>
            <person name="Butenko A."/>
            <person name="Firsov S."/>
            <person name="Vlcek C."/>
            <person name="Logacheva M.D."/>
            <person name="Field M."/>
            <person name="Filatov D."/>
            <person name="Flegontova O."/>
            <person name="Gerasimov E."/>
            <person name="Jackson A.P."/>
            <person name="Kelly S."/>
            <person name="Opperdoes F."/>
            <person name="O'Reilly A."/>
            <person name="Votypka J."/>
            <person name="Yurchenko V."/>
            <person name="Lukes J."/>
        </authorList>
    </citation>
    <scope>NUCLEOTIDE SEQUENCE [LARGE SCALE GENOMIC DNA]</scope>
    <source>
        <strain evidence="10">H10</strain>
    </source>
</reference>
<dbReference type="PANTHER" id="PTHR22883:SF23">
    <property type="entry name" value="PALMITOYLTRANSFERASE ZDHHC6"/>
    <property type="match status" value="1"/>
</dbReference>
<dbReference type="OrthoDB" id="331948at2759"/>
<keyword evidence="2 8" id="KW-0808">Transferase</keyword>
<feature type="domain" description="Palmitoyltransferase DHHC" evidence="9">
    <location>
        <begin position="92"/>
        <end position="214"/>
    </location>
</feature>
<dbReference type="GO" id="GO:0005783">
    <property type="term" value="C:endoplasmic reticulum"/>
    <property type="evidence" value="ECO:0007669"/>
    <property type="project" value="TreeGrafter"/>
</dbReference>
<evidence type="ECO:0000313" key="10">
    <source>
        <dbReference type="EMBL" id="KPA82569.1"/>
    </source>
</evidence>
<dbReference type="Pfam" id="PF01529">
    <property type="entry name" value="DHHC"/>
    <property type="match status" value="1"/>
</dbReference>
<accession>A0A0M9G5H3</accession>
<dbReference type="GO" id="GO:0005794">
    <property type="term" value="C:Golgi apparatus"/>
    <property type="evidence" value="ECO:0007669"/>
    <property type="project" value="TreeGrafter"/>
</dbReference>
<gene>
    <name evidence="10" type="ORF">ABB37_03601</name>
</gene>
<evidence type="ECO:0000256" key="6">
    <source>
        <dbReference type="ARBA" id="ARBA00023315"/>
    </source>
</evidence>
<sequence length="257" mass="28528">MYDSRRSCCGFNVARNCFGGVALLVGVPLLVIVHMKTVVLTAFFVERRADSRLVAEILLEWLFCILVEACLFLLLVADPGFIGEPTELSCRCANCKMEVEDFDHHCGVLGACIGRGNMCYFILFLLFASLLCLLGGLENVVYIVLFAAAHKKRNANSSWTSFSAWRTALTDGADVIHVACLVLLSFVAVYGGAVCIFLCLRYTYLGYRGQSSVRRRRRESLRGSLALVFANVLNPQFSHKYTHPPIYAAEEMAKNTV</sequence>